<dbReference type="GO" id="GO:0004106">
    <property type="term" value="F:chorismate mutase activity"/>
    <property type="evidence" value="ECO:0007669"/>
    <property type="project" value="UniProtKB-EC"/>
</dbReference>
<dbReference type="PANTHER" id="PTHR21164">
    <property type="entry name" value="CHORISMATE MUTASE"/>
    <property type="match status" value="1"/>
</dbReference>
<comment type="caution">
    <text evidence="1">The sequence shown here is derived from an EMBL/GenBank/DDBJ whole genome shotgun (WGS) entry which is preliminary data.</text>
</comment>
<organism evidence="1">
    <name type="scientific">mine drainage metagenome</name>
    <dbReference type="NCBI Taxonomy" id="410659"/>
    <lineage>
        <taxon>unclassified sequences</taxon>
        <taxon>metagenomes</taxon>
        <taxon>ecological metagenomes</taxon>
    </lineage>
</organism>
<dbReference type="Pfam" id="PF07736">
    <property type="entry name" value="CM_1"/>
    <property type="match status" value="1"/>
</dbReference>
<dbReference type="EMBL" id="AUZY01009805">
    <property type="protein sequence ID" value="EQD40855.1"/>
    <property type="molecule type" value="Genomic_DNA"/>
</dbReference>
<name>T1AFY4_9ZZZZ</name>
<protein>
    <submittedName>
        <fullName evidence="1">Chorismate mutase</fullName>
        <ecNumber evidence="1">5.4.99.5</ecNumber>
    </submittedName>
</protein>
<dbReference type="GO" id="GO:0046417">
    <property type="term" value="P:chorismate metabolic process"/>
    <property type="evidence" value="ECO:0007669"/>
    <property type="project" value="TreeGrafter"/>
</dbReference>
<accession>T1AFY4</accession>
<dbReference type="AlphaFoldDB" id="T1AFY4"/>
<reference evidence="1" key="2">
    <citation type="journal article" date="2014" name="ISME J.">
        <title>Microbial stratification in low pH oxic and suboxic macroscopic growths along an acid mine drainage.</title>
        <authorList>
            <person name="Mendez-Garcia C."/>
            <person name="Mesa V."/>
            <person name="Sprenger R.R."/>
            <person name="Richter M."/>
            <person name="Diez M.S."/>
            <person name="Solano J."/>
            <person name="Bargiela R."/>
            <person name="Golyshina O.V."/>
            <person name="Manteca A."/>
            <person name="Ramos J.L."/>
            <person name="Gallego J.R."/>
            <person name="Llorente I."/>
            <person name="Martins Dos Santos V.A."/>
            <person name="Jensen O.N."/>
            <person name="Pelaez A.I."/>
            <person name="Sanchez J."/>
            <person name="Ferrer M."/>
        </authorList>
    </citation>
    <scope>NUCLEOTIDE SEQUENCE</scope>
</reference>
<sequence length="90" mass="9639">VALGDIAALVFTLQPDLGAANPAAAARARGFDRVPLLMVREHGGDVRLSHCIRALMLVNTVLSQRQIQHVYLGDAKALRPDLVADLGDRS</sequence>
<dbReference type="PANTHER" id="PTHR21164:SF0">
    <property type="entry name" value="CHORISMATE MUTASE AROH"/>
    <property type="match status" value="1"/>
</dbReference>
<dbReference type="Gene3D" id="3.30.1330.40">
    <property type="entry name" value="RutC-like"/>
    <property type="match status" value="1"/>
</dbReference>
<dbReference type="PROSITE" id="PS51167">
    <property type="entry name" value="CHORISMATE_MUT_1"/>
    <property type="match status" value="1"/>
</dbReference>
<keyword evidence="1" id="KW-0413">Isomerase</keyword>
<reference evidence="1" key="1">
    <citation type="submission" date="2013-08" db="EMBL/GenBank/DDBJ databases">
        <authorList>
            <person name="Mendez C."/>
            <person name="Richter M."/>
            <person name="Ferrer M."/>
            <person name="Sanchez J."/>
        </authorList>
    </citation>
    <scope>NUCLEOTIDE SEQUENCE</scope>
</reference>
<gene>
    <name evidence="1" type="ORF">B1B_14768</name>
</gene>
<dbReference type="EC" id="5.4.99.5" evidence="1"/>
<dbReference type="InterPro" id="IPR035959">
    <property type="entry name" value="RutC-like_sf"/>
</dbReference>
<evidence type="ECO:0000313" key="1">
    <source>
        <dbReference type="EMBL" id="EQD40855.1"/>
    </source>
</evidence>
<feature type="non-terminal residue" evidence="1">
    <location>
        <position position="1"/>
    </location>
</feature>
<dbReference type="InterPro" id="IPR008243">
    <property type="entry name" value="Chorismate_mutase_AroH"/>
</dbReference>
<proteinExistence type="predicted"/>
<dbReference type="SUPFAM" id="SSF55298">
    <property type="entry name" value="YjgF-like"/>
    <property type="match status" value="1"/>
</dbReference>